<dbReference type="GeneID" id="59306248"/>
<dbReference type="AlphaFoldDB" id="A0A8H5RGW3"/>
<feature type="compositionally biased region" description="Polar residues" evidence="1">
    <location>
        <begin position="204"/>
        <end position="213"/>
    </location>
</feature>
<dbReference type="Proteomes" id="UP000530670">
    <property type="component" value="Unassembled WGS sequence"/>
</dbReference>
<protein>
    <submittedName>
        <fullName evidence="2">Uncharacterized protein</fullName>
    </submittedName>
</protein>
<evidence type="ECO:0000313" key="3">
    <source>
        <dbReference type="Proteomes" id="UP000530670"/>
    </source>
</evidence>
<evidence type="ECO:0000256" key="1">
    <source>
        <dbReference type="SAM" id="MobiDB-lite"/>
    </source>
</evidence>
<reference evidence="2 3" key="1">
    <citation type="submission" date="2020-05" db="EMBL/GenBank/DDBJ databases">
        <title>Identification and distribution of gene clusters putatively required for synthesis of sphingolipid metabolism inhibitors in phylogenetically diverse species of the filamentous fungus Fusarium.</title>
        <authorList>
            <person name="Kim H.-S."/>
            <person name="Busman M."/>
            <person name="Brown D.W."/>
            <person name="Divon H."/>
            <person name="Uhlig S."/>
            <person name="Proctor R.H."/>
        </authorList>
    </citation>
    <scope>NUCLEOTIDE SEQUENCE [LARGE SCALE GENOMIC DNA]</scope>
    <source>
        <strain evidence="2 3">NRRL 66243</strain>
    </source>
</reference>
<dbReference type="PANTHER" id="PTHR38166">
    <property type="entry name" value="C2H2-TYPE DOMAIN-CONTAINING PROTEIN-RELATED"/>
    <property type="match status" value="1"/>
</dbReference>
<dbReference type="EMBL" id="JAAQRI010000146">
    <property type="protein sequence ID" value="KAF5633099.1"/>
    <property type="molecule type" value="Genomic_DNA"/>
</dbReference>
<organism evidence="2 3">
    <name type="scientific">Fusarium tjaetaba</name>
    <dbReference type="NCBI Taxonomy" id="1567544"/>
    <lineage>
        <taxon>Eukaryota</taxon>
        <taxon>Fungi</taxon>
        <taxon>Dikarya</taxon>
        <taxon>Ascomycota</taxon>
        <taxon>Pezizomycotina</taxon>
        <taxon>Sordariomycetes</taxon>
        <taxon>Hypocreomycetidae</taxon>
        <taxon>Hypocreales</taxon>
        <taxon>Nectriaceae</taxon>
        <taxon>Fusarium</taxon>
        <taxon>Fusarium fujikuroi species complex</taxon>
    </lineage>
</organism>
<feature type="region of interest" description="Disordered" evidence="1">
    <location>
        <begin position="202"/>
        <end position="226"/>
    </location>
</feature>
<dbReference type="OrthoDB" id="4161727at2759"/>
<sequence>MNSERYIVIPDLAIVVIHLNTRIDRAKKANLEGAELLDNVGEGRDKVVHTHTYGLALLALAYGDLTRSDLLHDCINKLKRETRAVFDAVAPTVRHLVVTPANPEPEVIQHRSMTPDPPKLGSSSDQWRLQLLLNEQATVNPQQLMLSGEVPHIDVSHETGIQVSQIPSISSSEAHSLPTVLARNAPAAQSFTSRLAVGQDGDVLSNSGWSPNDHSGGRGSNQRSSPWSKSFLACPYYIRDPIRHFGCINLKLDTYGRVKQHLKRSHLNFDANKMEGIICESCGVVSPDEPSSDIHRVSIKCAPATSENERGVSRQAWERLEKRLKSGSTDEEKWLNMWFVLFHQHLNTSIPIKDTVMNRFFQIIRNFCQVDGFGEILSRLIQEMHGVELGSETKIYELLMKLLDFIRDSIQQLFDTEDAAAIG</sequence>
<name>A0A8H5RGW3_9HYPO</name>
<accession>A0A8H5RGW3</accession>
<dbReference type="RefSeq" id="XP_037205580.1">
    <property type="nucleotide sequence ID" value="XM_037353978.1"/>
</dbReference>
<evidence type="ECO:0000313" key="2">
    <source>
        <dbReference type="EMBL" id="KAF5633099.1"/>
    </source>
</evidence>
<keyword evidence="3" id="KW-1185">Reference proteome</keyword>
<gene>
    <name evidence="2" type="ORF">FTJAE_7277</name>
</gene>
<comment type="caution">
    <text evidence="2">The sequence shown here is derived from an EMBL/GenBank/DDBJ whole genome shotgun (WGS) entry which is preliminary data.</text>
</comment>
<dbReference type="PANTHER" id="PTHR38166:SF1">
    <property type="entry name" value="C2H2-TYPE DOMAIN-CONTAINING PROTEIN"/>
    <property type="match status" value="1"/>
</dbReference>
<proteinExistence type="predicted"/>